<dbReference type="InterPro" id="IPR009664">
    <property type="entry name" value="Ppnp"/>
</dbReference>
<dbReference type="InterPro" id="IPR011051">
    <property type="entry name" value="RmlC_Cupin_sf"/>
</dbReference>
<dbReference type="HAMAP" id="MF_01537">
    <property type="entry name" value="Nucleos_phosphorylase_PpnP"/>
    <property type="match status" value="1"/>
</dbReference>
<dbReference type="PANTHER" id="PTHR36540">
    <property type="entry name" value="PYRIMIDINE/PURINE NUCLEOSIDE PHOSPHORYLASE"/>
    <property type="match status" value="1"/>
</dbReference>
<accession>A0A644TNI9</accession>
<dbReference type="AlphaFoldDB" id="A0A644TNI9"/>
<dbReference type="GO" id="GO:0005829">
    <property type="term" value="C:cytosol"/>
    <property type="evidence" value="ECO:0007669"/>
    <property type="project" value="TreeGrafter"/>
</dbReference>
<reference evidence="3" key="1">
    <citation type="submission" date="2019-08" db="EMBL/GenBank/DDBJ databases">
        <authorList>
            <person name="Kucharzyk K."/>
            <person name="Murdoch R.W."/>
            <person name="Higgins S."/>
            <person name="Loffler F."/>
        </authorList>
    </citation>
    <scope>NUCLEOTIDE SEQUENCE</scope>
</reference>
<evidence type="ECO:0000313" key="3">
    <source>
        <dbReference type="EMBL" id="MPL67977.1"/>
    </source>
</evidence>
<comment type="caution">
    <text evidence="3">The sequence shown here is derived from an EMBL/GenBank/DDBJ whole genome shotgun (WGS) entry which is preliminary data.</text>
</comment>
<dbReference type="InterPro" id="IPR014710">
    <property type="entry name" value="RmlC-like_jellyroll"/>
</dbReference>
<name>A0A644TNI9_9ZZZZ</name>
<dbReference type="PANTHER" id="PTHR36540:SF1">
    <property type="entry name" value="PYRIMIDINE_PURINE NUCLEOSIDE PHOSPHORYLASE"/>
    <property type="match status" value="1"/>
</dbReference>
<keyword evidence="1" id="KW-0328">Glycosyltransferase</keyword>
<proteinExistence type="inferred from homology"/>
<organism evidence="3">
    <name type="scientific">bioreactor metagenome</name>
    <dbReference type="NCBI Taxonomy" id="1076179"/>
    <lineage>
        <taxon>unclassified sequences</taxon>
        <taxon>metagenomes</taxon>
        <taxon>ecological metagenomes</taxon>
    </lineage>
</organism>
<dbReference type="EMBL" id="VSSQ01000039">
    <property type="protein sequence ID" value="MPL67977.1"/>
    <property type="molecule type" value="Genomic_DNA"/>
</dbReference>
<sequence>MVSIGYTYTYSDIMKGLTIFKLMLGGYTVEHFTNVAIVKQANIYFEGKVTSRSVIFTDGSKKTLGIMLPGEYEFGTEAAEIMEILVGELSVLLLGESEWKSYRGGEIFHVPAESRFKLQVKTVVDYCCSYEQG</sequence>
<evidence type="ECO:0000256" key="2">
    <source>
        <dbReference type="ARBA" id="ARBA00022679"/>
    </source>
</evidence>
<dbReference type="GO" id="GO:0004731">
    <property type="term" value="F:purine-nucleoside phosphorylase activity"/>
    <property type="evidence" value="ECO:0007669"/>
    <property type="project" value="TreeGrafter"/>
</dbReference>
<dbReference type="SUPFAM" id="SSF51182">
    <property type="entry name" value="RmlC-like cupins"/>
    <property type="match status" value="1"/>
</dbReference>
<keyword evidence="2" id="KW-0808">Transferase</keyword>
<dbReference type="FunFam" id="2.60.120.10:FF:000016">
    <property type="entry name" value="Pyrimidine/purine nucleoside phosphorylase"/>
    <property type="match status" value="1"/>
</dbReference>
<dbReference type="Pfam" id="PF06865">
    <property type="entry name" value="Ppnp"/>
    <property type="match status" value="1"/>
</dbReference>
<protein>
    <submittedName>
        <fullName evidence="3">Uncharacterized protein</fullName>
    </submittedName>
</protein>
<dbReference type="Gene3D" id="2.60.120.10">
    <property type="entry name" value="Jelly Rolls"/>
    <property type="match status" value="1"/>
</dbReference>
<gene>
    <name evidence="3" type="ORF">SDC9_13681</name>
</gene>
<dbReference type="GO" id="GO:0016154">
    <property type="term" value="F:pyrimidine-nucleoside phosphorylase activity"/>
    <property type="evidence" value="ECO:0007669"/>
    <property type="project" value="TreeGrafter"/>
</dbReference>
<evidence type="ECO:0000256" key="1">
    <source>
        <dbReference type="ARBA" id="ARBA00022676"/>
    </source>
</evidence>
<dbReference type="CDD" id="cd20296">
    <property type="entry name" value="cupin_PpnP-like"/>
    <property type="match status" value="1"/>
</dbReference>